<dbReference type="FunFam" id="2.10.220.10:FF:000049">
    <property type="entry name" value="Proprotein convertase subtilisin/kexin type 5"/>
    <property type="match status" value="1"/>
</dbReference>
<reference evidence="27" key="3">
    <citation type="submission" date="2025-09" db="UniProtKB">
        <authorList>
            <consortium name="Ensembl"/>
        </authorList>
    </citation>
    <scope>IDENTIFICATION</scope>
</reference>
<dbReference type="InterPro" id="IPR036852">
    <property type="entry name" value="Peptidase_S8/S53_dom_sf"/>
</dbReference>
<dbReference type="Pfam" id="PF14843">
    <property type="entry name" value="GF_recep_IV"/>
    <property type="match status" value="1"/>
</dbReference>
<dbReference type="FunFam" id="2.10.220.10:FF:000076">
    <property type="entry name" value="Proprotein convertase subtilisin/kexin type 5"/>
    <property type="match status" value="1"/>
</dbReference>
<evidence type="ECO:0000256" key="20">
    <source>
        <dbReference type="ARBA" id="ARBA00076945"/>
    </source>
</evidence>
<keyword evidence="7" id="KW-0635">Pregnancy</keyword>
<dbReference type="SUPFAM" id="SSF54897">
    <property type="entry name" value="Protease propeptides/inhibitors"/>
    <property type="match status" value="1"/>
</dbReference>
<dbReference type="FunFam" id="2.10.220.10:FF:000018">
    <property type="entry name" value="Proprotein convertase subtilisin/kexin type 5"/>
    <property type="match status" value="1"/>
</dbReference>
<feature type="transmembrane region" description="Helical" evidence="24">
    <location>
        <begin position="1645"/>
        <end position="1665"/>
    </location>
</feature>
<evidence type="ECO:0000256" key="13">
    <source>
        <dbReference type="ARBA" id="ARBA00023136"/>
    </source>
</evidence>
<keyword evidence="9" id="KW-0677">Repeat</keyword>
<keyword evidence="11 22" id="KW-0720">Serine protease</keyword>
<evidence type="ECO:0000256" key="15">
    <source>
        <dbReference type="ARBA" id="ARBA00023180"/>
    </source>
</evidence>
<dbReference type="InterPro" id="IPR032778">
    <property type="entry name" value="GF_recep_IV"/>
</dbReference>
<dbReference type="InterPro" id="IPR022398">
    <property type="entry name" value="Peptidase_S8_His-AS"/>
</dbReference>
<evidence type="ECO:0000256" key="5">
    <source>
        <dbReference type="ARBA" id="ARBA00022685"/>
    </source>
</evidence>
<dbReference type="InterPro" id="IPR038466">
    <property type="entry name" value="S8_pro-domain_sf"/>
</dbReference>
<dbReference type="InterPro" id="IPR008979">
    <property type="entry name" value="Galactose-bd-like_sf"/>
</dbReference>
<sequence>MGWGSRCCCPGRLDLLCVLALLGGCLLPVCRTRVYTNHWAVKISGGFPEANRIASKYGFINIGQIGALKDYYHFYHSRTIKRSVLSSRGTHSFISMEPKVEWIQQQVVKKRTKRDYDFSRAQSTYFNDPKWPSMWYMHCSDNTHPCQSDMNIEGAWKRGYTGKNIVVTILDDGIERTHPDLMQNYDALASCDVNGNDLDPMPRYDASNENKHGTRCAGEVAAAANNSHCTVGIAFNAKIGGVRMLDGDVTDMVEAKSVSFNPQHVHIYSASWGPDDDGKTVDGPAPLTRQAFENGVRMITTDLRQRCTDNHTGTSASAPMAAGIIALALEANPFLTWRDVQHVIVRTSRAGHLNANDWKTNAAGFKVSHLYGFGLMDAEAMVMEAEKWTTVPQQHVCVESTDRQIKTIRPNSAVRSIYKASGCSDNPNHHVNYLEHVVVRITITHPRRGDLAIYLTSPSGTRSQLLANRLFDHSMEGFKNWEFMTIHCWGERAAGDWILEVYDTPSQLRNFKTPGKLKEWSLVLYGTSVQPYSPTNEFPKVERVRYSRVEDPTDDYGTEDYAGPCDPECSEVGCDGPGPDHCNDCLHYYYKLKNNTRICVSSCPPGHYHADKKRCRKCAPNCDSCFGSHGDQCLSCKYGYFLNEETNSCVTHCPDGSYQDTKKSLCRKCSENCKTCTESDNCTECREGLSLQGSRCAITCEDGWYFNGQDCQPCHRSCATCAGAGADGCINCTGGYFMEERRCVQSCSISYYFDPSSENGYKSCKKCDASCLTCNGPGIKNCTSCPSGYLLDLGMCQMGAICKDGEYVDEHGHCQICEASCIQCRGPTQEDCTGCPVTRVLDDGRCVLNCSLGKFEFRNQCHPCHFTCQECQGDEPSNCTSCGVDKHGQERFLYWGECRESCPPGYYPEEGHTCQPCPDNCELCHSTHVCTRCVRGYFMVPSNHTCQKLECGQGEIQDPDYEECVSCEEGCLGCSLDDPGTCTSCATGYYMFKDHCYKTCPEKTYREEFECKACDTNCGNCDQNECYWCEEGFFLLEGSCVRNCGPGFYGDPEMGDCEPCHQACETCTGLGHNQCSSCREGLQLLQGTCVRHDQTQEEGSFWNGTYLLAQTCVPSCPQGTWPSVRSGSCENCTEDCASCSEVNLCQKCQTRPDRPLFLHQGRCSTRCPEGFYADNDTCEHCSSSCRTCEGNATNCQSCERGLVLDQGVCRETCPERHVAMEGVCKRCPEMCQDCIHEKTCKECMPEFFLHKDACHQSCPSHFYADGRHCVSCHEDCLECSGPWADDCDLCAEASLVLYDGQCLDECPEGTYLEKETKVCKDCQKSCRTCSSSGACTTCQEGLRVNNHGGCVPHTECAAREYWDKEAQACEACHAKCLHCTGPSEFQCQTCLRDSLLLNTTCMQDCPEGYYADEDSHRCAPCHSSCRTCEGRHSMQCLSCQPGWFQLGQECLTQCREGYYAENSTGQCRRCHRSCKACQGPQPTDCLSCDPFFFLLRSKGQCHRTCPEHYYMEPSTQTCERCHPTCDKCKGKGALNCLSCVWSYHLAGGLCTSDCLVGEYRVGEGEKFNCEKCHESCIECKGPGTRNCTVCPANLVLHMDDSRCLRCCSASDPTDAQECCDCHDTEDECILRASKVEPAGERSKTALLITSSIMLVLLLGAAVIVWRKSRSRAKSTGKAGYAKLAEPSVSYSSYKSSHRESFEEDQVIEYRDRDYDEDDDDDIVYMGQDGTVYRKFKYGLLDDDNEDDLEYDDESYSYQ</sequence>
<dbReference type="CDD" id="cd00064">
    <property type="entry name" value="FU"/>
    <property type="match status" value="15"/>
</dbReference>
<dbReference type="InterPro" id="IPR009030">
    <property type="entry name" value="Growth_fac_rcpt_cys_sf"/>
</dbReference>
<evidence type="ECO:0000256" key="2">
    <source>
        <dbReference type="ARBA" id="ARBA00011073"/>
    </source>
</evidence>
<evidence type="ECO:0000256" key="10">
    <source>
        <dbReference type="ARBA" id="ARBA00022801"/>
    </source>
</evidence>
<keyword evidence="5" id="KW-0165">Cleavage on pair of basic residues</keyword>
<dbReference type="GO" id="GO:0016486">
    <property type="term" value="P:peptide hormone processing"/>
    <property type="evidence" value="ECO:0007669"/>
    <property type="project" value="TreeGrafter"/>
</dbReference>
<proteinExistence type="inferred from homology"/>
<dbReference type="FunFam" id="2.10.220.10:FF:000011">
    <property type="entry name" value="Proprotein convertase subtilisin/kexin type 5"/>
    <property type="match status" value="1"/>
</dbReference>
<accession>A0A4W2DA57</accession>
<dbReference type="PROSITE" id="PS00138">
    <property type="entry name" value="SUBTILASE_SER"/>
    <property type="match status" value="1"/>
</dbReference>
<keyword evidence="14" id="KW-0865">Zymogen</keyword>
<feature type="active site" description="Charge relay system" evidence="22">
    <location>
        <position position="171"/>
    </location>
</feature>
<evidence type="ECO:0000256" key="23">
    <source>
        <dbReference type="RuleBase" id="RU003355"/>
    </source>
</evidence>
<evidence type="ECO:0000256" key="17">
    <source>
        <dbReference type="ARBA" id="ARBA00053092"/>
    </source>
</evidence>
<dbReference type="PRINTS" id="PR00723">
    <property type="entry name" value="SUBTILISIN"/>
</dbReference>
<dbReference type="SMART" id="SM00261">
    <property type="entry name" value="FU"/>
    <property type="match status" value="21"/>
</dbReference>
<dbReference type="SUPFAM" id="SSF57184">
    <property type="entry name" value="Growth factor receptor domain"/>
    <property type="match status" value="7"/>
</dbReference>
<keyword evidence="8 25" id="KW-0732">Signal</keyword>
<comment type="function">
    <text evidence="17">Serine endoprotease that processes various proproteins by cleavage at paired basic amino acids, recognizing the RXXX[KR]R consensus motif. Likely functions in the constitutive and regulated secretory pathways. Plays an essential role in pregnancy establishment by proteolytic activation of a number of important factors such as BMP2, CALD1 and alpha-integrins. May be responsible for the maturation of gastrointestinal peptides. May be involved in the cellular proliferation of adrenal cortex via the activation of growth factors.</text>
</comment>
<evidence type="ECO:0000256" key="24">
    <source>
        <dbReference type="SAM" id="Phobius"/>
    </source>
</evidence>
<dbReference type="Proteomes" id="UP000314981">
    <property type="component" value="Chromosome 8"/>
</dbReference>
<feature type="active site" description="Charge relay system" evidence="22">
    <location>
        <position position="212"/>
    </location>
</feature>
<dbReference type="Gene3D" id="3.30.70.850">
    <property type="entry name" value="Peptidase S8, pro-domain"/>
    <property type="match status" value="1"/>
</dbReference>
<evidence type="ECO:0000313" key="28">
    <source>
        <dbReference type="Proteomes" id="UP000314981"/>
    </source>
</evidence>
<dbReference type="FunFam" id="2.10.220.10:FF:000042">
    <property type="entry name" value="Proprotein convertase subtilisin/kexin type 5"/>
    <property type="match status" value="1"/>
</dbReference>
<dbReference type="SMART" id="SM00181">
    <property type="entry name" value="EGF"/>
    <property type="match status" value="17"/>
</dbReference>
<dbReference type="PROSITE" id="PS51892">
    <property type="entry name" value="SUBTILASE"/>
    <property type="match status" value="1"/>
</dbReference>
<dbReference type="CDD" id="cd04059">
    <property type="entry name" value="Peptidases_S8_Protein_convertases_Kexins_Furin-like"/>
    <property type="match status" value="1"/>
</dbReference>
<evidence type="ECO:0000256" key="11">
    <source>
        <dbReference type="ARBA" id="ARBA00022825"/>
    </source>
</evidence>
<evidence type="ECO:0000256" key="7">
    <source>
        <dbReference type="ARBA" id="ARBA00022720"/>
    </source>
</evidence>
<dbReference type="InterPro" id="IPR006212">
    <property type="entry name" value="Furin_repeat"/>
</dbReference>
<reference evidence="27" key="2">
    <citation type="submission" date="2025-08" db="UniProtKB">
        <authorList>
            <consortium name="Ensembl"/>
        </authorList>
    </citation>
    <scope>IDENTIFICATION</scope>
</reference>
<name>A0A4W2DA57_BOBOX</name>
<evidence type="ECO:0000256" key="6">
    <source>
        <dbReference type="ARBA" id="ARBA00022692"/>
    </source>
</evidence>
<keyword evidence="10 22" id="KW-0378">Hydrolase</keyword>
<evidence type="ECO:0000256" key="16">
    <source>
        <dbReference type="ARBA" id="ARBA00046288"/>
    </source>
</evidence>
<evidence type="ECO:0000259" key="26">
    <source>
        <dbReference type="PROSITE" id="PS51829"/>
    </source>
</evidence>
<evidence type="ECO:0000256" key="18">
    <source>
        <dbReference type="ARBA" id="ARBA00069955"/>
    </source>
</evidence>
<dbReference type="GO" id="GO:0005576">
    <property type="term" value="C:extracellular region"/>
    <property type="evidence" value="ECO:0007669"/>
    <property type="project" value="UniProtKB-SubCell"/>
</dbReference>
<dbReference type="FunFam" id="2.10.220.10:FF:000037">
    <property type="entry name" value="Proprotein convertase subtilisin/kexin type 5"/>
    <property type="match status" value="1"/>
</dbReference>
<evidence type="ECO:0000256" key="3">
    <source>
        <dbReference type="ARBA" id="ARBA00022525"/>
    </source>
</evidence>
<dbReference type="PROSITE" id="PS00136">
    <property type="entry name" value="SUBTILASE_ASP"/>
    <property type="match status" value="1"/>
</dbReference>
<evidence type="ECO:0000256" key="4">
    <source>
        <dbReference type="ARBA" id="ARBA00022670"/>
    </source>
</evidence>
<comment type="similarity">
    <text evidence="2 22 23">Belongs to the peptidase S8 family.</text>
</comment>
<dbReference type="PANTHER" id="PTHR42884">
    <property type="entry name" value="PROPROTEIN CONVERTASE SUBTILISIN/KEXIN-RELATED"/>
    <property type="match status" value="1"/>
</dbReference>
<dbReference type="FunFam" id="2.10.220.10:FF:000022">
    <property type="entry name" value="proprotein convertase subtilisin/kexin type 5 isoform X2"/>
    <property type="match status" value="1"/>
</dbReference>
<dbReference type="FunFam" id="3.30.70.850:FF:000001">
    <property type="entry name" value="Proprotein convertase subtilisin/kexin type 5"/>
    <property type="match status" value="1"/>
</dbReference>
<evidence type="ECO:0000256" key="12">
    <source>
        <dbReference type="ARBA" id="ARBA00022989"/>
    </source>
</evidence>
<dbReference type="InterPro" id="IPR000209">
    <property type="entry name" value="Peptidase_S8/S53_dom"/>
</dbReference>
<evidence type="ECO:0000313" key="27">
    <source>
        <dbReference type="Ensembl" id="ENSBIXP00000015625.1"/>
    </source>
</evidence>
<dbReference type="FunFam" id="2.10.220.10:FF:000035">
    <property type="entry name" value="Proprotein convertase subtilisin/kexin type 5"/>
    <property type="match status" value="1"/>
</dbReference>
<dbReference type="FunFam" id="2.10.220.10:FF:000057">
    <property type="entry name" value="Proprotein convertase subtilisin/kexin type 5"/>
    <property type="match status" value="1"/>
</dbReference>
<feature type="signal peptide" evidence="25">
    <location>
        <begin position="1"/>
        <end position="32"/>
    </location>
</feature>
<dbReference type="GO" id="GO:0000139">
    <property type="term" value="C:Golgi membrane"/>
    <property type="evidence" value="ECO:0007669"/>
    <property type="project" value="TreeGrafter"/>
</dbReference>
<comment type="subcellular location">
    <subcellularLocation>
        <location evidence="16">Endomembrane system</location>
        <topology evidence="16">Single-pass type I membrane protein</topology>
    </subcellularLocation>
    <subcellularLocation>
        <location evidence="1">Secreted</location>
    </subcellularLocation>
</comment>
<dbReference type="InterPro" id="IPR023827">
    <property type="entry name" value="Peptidase_S8_Asp-AS"/>
</dbReference>
<dbReference type="PROSITE" id="PS51829">
    <property type="entry name" value="P_HOMO_B"/>
    <property type="match status" value="1"/>
</dbReference>
<dbReference type="PROSITE" id="PS51257">
    <property type="entry name" value="PROKAR_LIPOPROTEIN"/>
    <property type="match status" value="1"/>
</dbReference>
<evidence type="ECO:0000256" key="1">
    <source>
        <dbReference type="ARBA" id="ARBA00004613"/>
    </source>
</evidence>
<keyword evidence="28" id="KW-1185">Reference proteome</keyword>
<dbReference type="InterPro" id="IPR034182">
    <property type="entry name" value="Kexin/furin"/>
</dbReference>
<dbReference type="SUPFAM" id="SSF52743">
    <property type="entry name" value="Subtilisin-like"/>
    <property type="match status" value="1"/>
</dbReference>
<dbReference type="GO" id="GO:0005802">
    <property type="term" value="C:trans-Golgi network"/>
    <property type="evidence" value="ECO:0007669"/>
    <property type="project" value="TreeGrafter"/>
</dbReference>
<dbReference type="FunFam" id="2.10.220.10:FF:000033">
    <property type="entry name" value="Proprotein convertase subtilisin/kexin type 5"/>
    <property type="match status" value="1"/>
</dbReference>
<dbReference type="InterPro" id="IPR032815">
    <property type="entry name" value="S8_pro-domain"/>
</dbReference>
<dbReference type="Pfam" id="PF00082">
    <property type="entry name" value="Peptidase_S8"/>
    <property type="match status" value="2"/>
</dbReference>
<evidence type="ECO:0000256" key="14">
    <source>
        <dbReference type="ARBA" id="ARBA00023145"/>
    </source>
</evidence>
<dbReference type="Gene3D" id="2.60.120.260">
    <property type="entry name" value="Galactose-binding domain-like"/>
    <property type="match status" value="1"/>
</dbReference>
<organism evidence="27 28">
    <name type="scientific">Bos indicus x Bos taurus</name>
    <name type="common">Hybrid cattle</name>
    <dbReference type="NCBI Taxonomy" id="30522"/>
    <lineage>
        <taxon>Eukaryota</taxon>
        <taxon>Metazoa</taxon>
        <taxon>Chordata</taxon>
        <taxon>Craniata</taxon>
        <taxon>Vertebrata</taxon>
        <taxon>Euteleostomi</taxon>
        <taxon>Mammalia</taxon>
        <taxon>Eutheria</taxon>
        <taxon>Laurasiatheria</taxon>
        <taxon>Artiodactyla</taxon>
        <taxon>Ruminantia</taxon>
        <taxon>Pecora</taxon>
        <taxon>Bovidae</taxon>
        <taxon>Bovinae</taxon>
        <taxon>Bos</taxon>
    </lineage>
</organism>
<protein>
    <recommendedName>
        <fullName evidence="18">Proprotein convertase subtilisin/kexin type 5</fullName>
    </recommendedName>
    <alternativeName>
        <fullName evidence="20">Proprotein convertase 5</fullName>
    </alternativeName>
    <alternativeName>
        <fullName evidence="21">Proprotein convertase 6</fullName>
    </alternativeName>
    <alternativeName>
        <fullName evidence="19">Subtilisin/kexin-like protease PC5</fullName>
    </alternativeName>
</protein>
<dbReference type="Ensembl" id="ENSBIXT00000027132.1">
    <property type="protein sequence ID" value="ENSBIXP00000015625.1"/>
    <property type="gene ID" value="ENSBIXG00000000469.1"/>
</dbReference>
<keyword evidence="3" id="KW-0964">Secreted</keyword>
<evidence type="ECO:0000256" key="22">
    <source>
        <dbReference type="PROSITE-ProRule" id="PRU01240"/>
    </source>
</evidence>
<keyword evidence="6 24" id="KW-0812">Transmembrane</keyword>
<keyword evidence="4 22" id="KW-0645">Protease</keyword>
<feature type="domain" description="P/Homo B" evidence="26">
    <location>
        <begin position="390"/>
        <end position="530"/>
    </location>
</feature>
<dbReference type="InterPro" id="IPR023828">
    <property type="entry name" value="Peptidase_S8_Ser-AS"/>
</dbReference>
<feature type="active site" description="Charge relay system" evidence="22">
    <location>
        <position position="315"/>
    </location>
</feature>
<reference evidence="27 28" key="1">
    <citation type="submission" date="2018-11" db="EMBL/GenBank/DDBJ databases">
        <title>Haplotype-resolved cattle genomes.</title>
        <authorList>
            <person name="Low W.Y."/>
            <person name="Tearle R."/>
            <person name="Bickhart D.M."/>
            <person name="Rosen B.D."/>
            <person name="Koren S."/>
            <person name="Rhie A."/>
            <person name="Hiendleder S."/>
            <person name="Phillippy A.M."/>
            <person name="Smith T.P.L."/>
            <person name="Williams J.L."/>
        </authorList>
    </citation>
    <scope>NUCLEOTIDE SEQUENCE [LARGE SCALE GENOMIC DNA]</scope>
</reference>
<evidence type="ECO:0000256" key="21">
    <source>
        <dbReference type="ARBA" id="ARBA00076948"/>
    </source>
</evidence>
<dbReference type="SUPFAM" id="SSF49785">
    <property type="entry name" value="Galactose-binding domain-like"/>
    <property type="match status" value="1"/>
</dbReference>
<dbReference type="GO" id="GO:0004252">
    <property type="term" value="F:serine-type endopeptidase activity"/>
    <property type="evidence" value="ECO:0007669"/>
    <property type="project" value="UniProtKB-UniRule"/>
</dbReference>
<dbReference type="Pfam" id="PF01483">
    <property type="entry name" value="P_proprotein"/>
    <property type="match status" value="1"/>
</dbReference>
<dbReference type="FunFam" id="2.60.120.260:FF:000006">
    <property type="entry name" value="Proprotein convertase subtilisin/kexin type 5"/>
    <property type="match status" value="1"/>
</dbReference>
<evidence type="ECO:0000256" key="8">
    <source>
        <dbReference type="ARBA" id="ARBA00022729"/>
    </source>
</evidence>
<dbReference type="PANTHER" id="PTHR42884:SF7">
    <property type="entry name" value="PROPROTEIN CONVERTASE SUBTILISIN_KEXIN TYPE 5"/>
    <property type="match status" value="1"/>
</dbReference>
<dbReference type="FunFam" id="2.10.220.10:FF:000040">
    <property type="entry name" value="Proprotein convertase subtilisin/kexin type 5"/>
    <property type="match status" value="1"/>
</dbReference>
<dbReference type="GO" id="GO:0007565">
    <property type="term" value="P:female pregnancy"/>
    <property type="evidence" value="ECO:0007669"/>
    <property type="project" value="UniProtKB-KW"/>
</dbReference>
<dbReference type="InterPro" id="IPR002884">
    <property type="entry name" value="P_dom"/>
</dbReference>
<evidence type="ECO:0000256" key="25">
    <source>
        <dbReference type="SAM" id="SignalP"/>
    </source>
</evidence>
<keyword evidence="15" id="KW-0325">Glycoprotein</keyword>
<dbReference type="Pfam" id="PF16470">
    <property type="entry name" value="S8_pro-domain"/>
    <property type="match status" value="1"/>
</dbReference>
<dbReference type="InterPro" id="IPR000742">
    <property type="entry name" value="EGF"/>
</dbReference>
<evidence type="ECO:0000256" key="9">
    <source>
        <dbReference type="ARBA" id="ARBA00022737"/>
    </source>
</evidence>
<dbReference type="Gene3D" id="3.40.50.200">
    <property type="entry name" value="Peptidase S8/S53 domain"/>
    <property type="match status" value="2"/>
</dbReference>
<dbReference type="PROSITE" id="PS00137">
    <property type="entry name" value="SUBTILASE_HIS"/>
    <property type="match status" value="1"/>
</dbReference>
<dbReference type="InterPro" id="IPR015500">
    <property type="entry name" value="Peptidase_S8_subtilisin-rel"/>
</dbReference>
<evidence type="ECO:0000256" key="19">
    <source>
        <dbReference type="ARBA" id="ARBA00076732"/>
    </source>
</evidence>
<keyword evidence="12 24" id="KW-1133">Transmembrane helix</keyword>
<feature type="chain" id="PRO_5021500027" description="Proprotein convertase subtilisin/kexin type 5" evidence="25">
    <location>
        <begin position="33"/>
        <end position="1758"/>
    </location>
</feature>
<dbReference type="Gene3D" id="2.10.220.10">
    <property type="entry name" value="Hormone Receptor, Insulin-like Growth Factor Receptor 1, Chain A, domain 2"/>
    <property type="match status" value="15"/>
</dbReference>
<keyword evidence="13 24" id="KW-0472">Membrane</keyword>